<proteinExistence type="predicted"/>
<dbReference type="PANTHER" id="PTHR38034">
    <property type="entry name" value="INNER MEMBRANE PROTEIN YPJD"/>
    <property type="match status" value="1"/>
</dbReference>
<feature type="transmembrane region" description="Helical" evidence="1">
    <location>
        <begin position="56"/>
        <end position="76"/>
    </location>
</feature>
<organism evidence="3 4">
    <name type="scientific">Candidatus Amphirhobacter heronislandensis</name>
    <dbReference type="NCBI Taxonomy" id="1732024"/>
    <lineage>
        <taxon>Bacteria</taxon>
        <taxon>Pseudomonadati</taxon>
        <taxon>Pseudomonadota</taxon>
        <taxon>Gammaproteobacteria</taxon>
        <taxon>Candidatus Tethybacterales</taxon>
        <taxon>Candidatus Tethybacteraceae</taxon>
        <taxon>Candidatus Amphirhobacter</taxon>
    </lineage>
</organism>
<dbReference type="AlphaFoldDB" id="A0A930UHR6"/>
<feature type="transmembrane region" description="Helical" evidence="1">
    <location>
        <begin position="236"/>
        <end position="258"/>
    </location>
</feature>
<dbReference type="InterPro" id="IPR052372">
    <property type="entry name" value="YpjD/HemX"/>
</dbReference>
<feature type="transmembrane region" description="Helical" evidence="1">
    <location>
        <begin position="174"/>
        <end position="194"/>
    </location>
</feature>
<dbReference type="PANTHER" id="PTHR38034:SF1">
    <property type="entry name" value="INNER MEMBRANE PROTEIN YPJD"/>
    <property type="match status" value="1"/>
</dbReference>
<evidence type="ECO:0000313" key="3">
    <source>
        <dbReference type="EMBL" id="MBF2735122.1"/>
    </source>
</evidence>
<dbReference type="Proteomes" id="UP000604381">
    <property type="component" value="Unassembled WGS sequence"/>
</dbReference>
<comment type="caution">
    <text evidence="3">The sequence shown here is derived from an EMBL/GenBank/DDBJ whole genome shotgun (WGS) entry which is preliminary data.</text>
</comment>
<gene>
    <name evidence="3" type="primary">ccsA</name>
    <name evidence="3" type="ORF">ISN26_03420</name>
</gene>
<dbReference type="InterPro" id="IPR002541">
    <property type="entry name" value="Cyt_c_assembly"/>
</dbReference>
<dbReference type="GO" id="GO:0017004">
    <property type="term" value="P:cytochrome complex assembly"/>
    <property type="evidence" value="ECO:0007669"/>
    <property type="project" value="InterPro"/>
</dbReference>
<feature type="transmembrane region" description="Helical" evidence="1">
    <location>
        <begin position="206"/>
        <end position="224"/>
    </location>
</feature>
<evidence type="ECO:0000313" key="4">
    <source>
        <dbReference type="Proteomes" id="UP000604381"/>
    </source>
</evidence>
<evidence type="ECO:0000256" key="1">
    <source>
        <dbReference type="SAM" id="Phobius"/>
    </source>
</evidence>
<feature type="domain" description="Cytochrome c assembly protein" evidence="2">
    <location>
        <begin position="58"/>
        <end position="254"/>
    </location>
</feature>
<sequence length="259" mass="27670">MGVLHVLAAACYCWGVASLRGRPLDWRTGGPVALGILSQSAALLTVADGQLAFRNYSLLTALAFFVLAALVLNCLLDRRGGFRQAWMALCALAGCASLLALLPLAGRDGQAEGVAANVHLILATLAYALFLLSFIQMIDAVSQARRLAKPGAEAARQGGEMPLLAKEALVFRHITLGFAILTLTIGTGVALALLNGEAIEFDHKNLFAALTWLFCLALLAGRRWRGWRGRIAFKMFLACNVCLVLSYLGTVFVLDVLLA</sequence>
<accession>A0A930UHR6</accession>
<reference evidence="3" key="1">
    <citation type="submission" date="2020-10" db="EMBL/GenBank/DDBJ databases">
        <title>An improved Amphimedon queenslandica hologenome assembly reveals how three proteobacterial symbionts can extend the metabolic phenotypic of their marine sponge host.</title>
        <authorList>
            <person name="Degnan B."/>
            <person name="Degnan S."/>
            <person name="Xiang X."/>
        </authorList>
    </citation>
    <scope>NUCLEOTIDE SEQUENCE</scope>
    <source>
        <strain evidence="3">AqS2</strain>
    </source>
</reference>
<keyword evidence="1" id="KW-0812">Transmembrane</keyword>
<dbReference type="EMBL" id="JADHEI010000033">
    <property type="protein sequence ID" value="MBF2735122.1"/>
    <property type="molecule type" value="Genomic_DNA"/>
</dbReference>
<dbReference type="GO" id="GO:0020037">
    <property type="term" value="F:heme binding"/>
    <property type="evidence" value="ECO:0007669"/>
    <property type="project" value="InterPro"/>
</dbReference>
<evidence type="ECO:0000259" key="2">
    <source>
        <dbReference type="Pfam" id="PF01578"/>
    </source>
</evidence>
<feature type="transmembrane region" description="Helical" evidence="1">
    <location>
        <begin position="85"/>
        <end position="106"/>
    </location>
</feature>
<keyword evidence="1" id="KW-0472">Membrane</keyword>
<keyword evidence="4" id="KW-1185">Reference proteome</keyword>
<name>A0A930UHR6_9GAMM</name>
<keyword evidence="1" id="KW-1133">Transmembrane helix</keyword>
<feature type="transmembrane region" description="Helical" evidence="1">
    <location>
        <begin position="118"/>
        <end position="138"/>
    </location>
</feature>
<dbReference type="Pfam" id="PF01578">
    <property type="entry name" value="Cytochrom_C_asm"/>
    <property type="match status" value="1"/>
</dbReference>
<protein>
    <submittedName>
        <fullName evidence="3">Cytochrome c biogenesis protein CcsA</fullName>
    </submittedName>
</protein>